<accession>A0A5M4B1I3</accession>
<protein>
    <submittedName>
        <fullName evidence="2">Metal-dependent phosphohydrolase</fullName>
    </submittedName>
</protein>
<reference evidence="2 3" key="1">
    <citation type="submission" date="2019-10" db="EMBL/GenBank/DDBJ databases">
        <title>Prolixibacter strains distinguished by the presence of nitrate reductase genes were adept at nitrate-dependent anaerobic corrosion of metallic iron and carbon steel.</title>
        <authorList>
            <person name="Iino T."/>
            <person name="Shono N."/>
            <person name="Ito K."/>
            <person name="Nakamura R."/>
            <person name="Sueoka K."/>
            <person name="Harayama S."/>
            <person name="Ohkuma M."/>
        </authorList>
    </citation>
    <scope>NUCLEOTIDE SEQUENCE [LARGE SCALE GENOMIC DNA]</scope>
    <source>
        <strain evidence="2 3">JCM 13498</strain>
    </source>
</reference>
<evidence type="ECO:0000313" key="2">
    <source>
        <dbReference type="EMBL" id="GET33924.1"/>
    </source>
</evidence>
<dbReference type="Pfam" id="PF01966">
    <property type="entry name" value="HD"/>
    <property type="match status" value="1"/>
</dbReference>
<dbReference type="OrthoDB" id="247014at2"/>
<feature type="domain" description="HD" evidence="1">
    <location>
        <begin position="42"/>
        <end position="152"/>
    </location>
</feature>
<proteinExistence type="predicted"/>
<dbReference type="CDD" id="cd00077">
    <property type="entry name" value="HDc"/>
    <property type="match status" value="1"/>
</dbReference>
<name>A0A5M4B1I3_9BACT</name>
<dbReference type="RefSeq" id="WP_025864611.1">
    <property type="nucleotide sequence ID" value="NZ_BLAX01000001.1"/>
</dbReference>
<sequence>MISQDTLEQFREEYNQILSSVETKDFAQQQAFEQWKKHNEKVVENILLLGQSLDMEDGEMRMAEILALFHDIARFRDVTTSPYYQNLTESGHAEAGAELLSLLPPFKELEAAKQEILQKVTIFHNKPELPKKENEFVVYYLKLLRDADKLDALRMTAEFLTYRDVKVSPADELNLSKNPTISDSICKDIINDMMPKKEDMVTYNDYVLLQLSWVFELTYRKTYLILNQKQYVKRLYDALPKNDSIIDIYRKARIHIENQLF</sequence>
<dbReference type="Proteomes" id="UP000391834">
    <property type="component" value="Unassembled WGS sequence"/>
</dbReference>
<gene>
    <name evidence="2" type="ORF">PbJCM13498_27870</name>
</gene>
<dbReference type="EMBL" id="BLAX01000001">
    <property type="protein sequence ID" value="GET33924.1"/>
    <property type="molecule type" value="Genomic_DNA"/>
</dbReference>
<dbReference type="GO" id="GO:0016787">
    <property type="term" value="F:hydrolase activity"/>
    <property type="evidence" value="ECO:0007669"/>
    <property type="project" value="UniProtKB-KW"/>
</dbReference>
<organism evidence="2 3">
    <name type="scientific">Prolixibacter bellariivorans</name>
    <dbReference type="NCBI Taxonomy" id="314319"/>
    <lineage>
        <taxon>Bacteria</taxon>
        <taxon>Pseudomonadati</taxon>
        <taxon>Bacteroidota</taxon>
        <taxon>Bacteroidia</taxon>
        <taxon>Marinilabiliales</taxon>
        <taxon>Prolixibacteraceae</taxon>
        <taxon>Prolixibacter</taxon>
    </lineage>
</organism>
<evidence type="ECO:0000313" key="3">
    <source>
        <dbReference type="Proteomes" id="UP000391834"/>
    </source>
</evidence>
<evidence type="ECO:0000259" key="1">
    <source>
        <dbReference type="Pfam" id="PF01966"/>
    </source>
</evidence>
<dbReference type="AlphaFoldDB" id="A0A5M4B1I3"/>
<keyword evidence="3" id="KW-1185">Reference proteome</keyword>
<keyword evidence="2" id="KW-0378">Hydrolase</keyword>
<dbReference type="InterPro" id="IPR003607">
    <property type="entry name" value="HD/PDEase_dom"/>
</dbReference>
<dbReference type="SUPFAM" id="SSF109604">
    <property type="entry name" value="HD-domain/PDEase-like"/>
    <property type="match status" value="1"/>
</dbReference>
<dbReference type="Gene3D" id="1.10.3210.10">
    <property type="entry name" value="Hypothetical protein af1432"/>
    <property type="match status" value="1"/>
</dbReference>
<dbReference type="InterPro" id="IPR006674">
    <property type="entry name" value="HD_domain"/>
</dbReference>
<comment type="caution">
    <text evidence="2">The sequence shown here is derived from an EMBL/GenBank/DDBJ whole genome shotgun (WGS) entry which is preliminary data.</text>
</comment>